<evidence type="ECO:0000313" key="6">
    <source>
        <dbReference type="EMBL" id="KWX11710.1"/>
    </source>
</evidence>
<gene>
    <name evidence="6" type="ORF">QR46_4337</name>
</gene>
<keyword evidence="3" id="KW-0963">Cytoplasm</keyword>
<dbReference type="OrthoDB" id="543373at2759"/>
<dbReference type="FunFam" id="1.25.10.10:FF:001038">
    <property type="entry name" value="Importin beta-3 subunit"/>
    <property type="match status" value="1"/>
</dbReference>
<dbReference type="InterPro" id="IPR000357">
    <property type="entry name" value="HEAT"/>
</dbReference>
<dbReference type="GO" id="GO:0005737">
    <property type="term" value="C:cytoplasm"/>
    <property type="evidence" value="ECO:0007669"/>
    <property type="project" value="UniProtKB-SubCell"/>
</dbReference>
<protein>
    <submittedName>
        <fullName evidence="6">Heat repeat family protein/ Importin beta-3 subunit</fullName>
    </submittedName>
</protein>
<dbReference type="EMBL" id="JXTI01000162">
    <property type="protein sequence ID" value="KWX11710.1"/>
    <property type="molecule type" value="Genomic_DNA"/>
</dbReference>
<accession>A0A132NNN8</accession>
<comment type="caution">
    <text evidence="6">The sequence shown here is derived from an EMBL/GenBank/DDBJ whole genome shotgun (WGS) entry which is preliminary data.</text>
</comment>
<dbReference type="InterPro" id="IPR016024">
    <property type="entry name" value="ARM-type_fold"/>
</dbReference>
<keyword evidence="4" id="KW-0677">Repeat</keyword>
<comment type="subcellular location">
    <subcellularLocation>
        <location evidence="1">Cytoplasm</location>
    </subcellularLocation>
</comment>
<dbReference type="Proteomes" id="UP000070089">
    <property type="component" value="Unassembled WGS sequence"/>
</dbReference>
<reference evidence="6 7" key="1">
    <citation type="journal article" date="2015" name="Mol. Biochem. Parasitol.">
        <title>Identification of polymorphic genes for use in assemblage B genotyping assays through comparative genomics of multiple assemblage B Giardia duodenalis isolates.</title>
        <authorList>
            <person name="Wielinga C."/>
            <person name="Thompson R.C."/>
            <person name="Monis P."/>
            <person name="Ryan U."/>
        </authorList>
    </citation>
    <scope>NUCLEOTIDE SEQUENCE [LARGE SCALE GENOMIC DNA]</scope>
    <source>
        <strain evidence="6 7">BAH15c1</strain>
    </source>
</reference>
<evidence type="ECO:0000256" key="4">
    <source>
        <dbReference type="ARBA" id="ARBA00022737"/>
    </source>
</evidence>
<dbReference type="InterPro" id="IPR040122">
    <property type="entry name" value="Importin_beta"/>
</dbReference>
<dbReference type="SUPFAM" id="SSF48371">
    <property type="entry name" value="ARM repeat"/>
    <property type="match status" value="2"/>
</dbReference>
<evidence type="ECO:0000256" key="2">
    <source>
        <dbReference type="ARBA" id="ARBA00022448"/>
    </source>
</evidence>
<evidence type="ECO:0000313" key="7">
    <source>
        <dbReference type="Proteomes" id="UP000070089"/>
    </source>
</evidence>
<dbReference type="PANTHER" id="PTHR10527">
    <property type="entry name" value="IMPORTIN BETA"/>
    <property type="match status" value="1"/>
</dbReference>
<dbReference type="VEuPathDB" id="GiardiaDB:QR46_4337"/>
<dbReference type="GO" id="GO:0006606">
    <property type="term" value="P:protein import into nucleus"/>
    <property type="evidence" value="ECO:0007669"/>
    <property type="project" value="InterPro"/>
</dbReference>
<name>A0A132NNN8_GIAIN</name>
<dbReference type="GO" id="GO:0005634">
    <property type="term" value="C:nucleus"/>
    <property type="evidence" value="ECO:0007669"/>
    <property type="project" value="UniProtKB-SubCell"/>
</dbReference>
<keyword evidence="5" id="KW-0653">Protein transport</keyword>
<evidence type="ECO:0000256" key="1">
    <source>
        <dbReference type="ARBA" id="ARBA00004496"/>
    </source>
</evidence>
<evidence type="ECO:0000256" key="5">
    <source>
        <dbReference type="ARBA" id="ARBA00022927"/>
    </source>
</evidence>
<dbReference type="InterPro" id="IPR011989">
    <property type="entry name" value="ARM-like"/>
</dbReference>
<sequence length="1161" mass="128969">MQLKRLLSQPMDLTSFQNLLQQCQTEQDTQKRKEVEDFYFKYKQEEPASYVANIIEVICSNSSSANYAAILFRRDMEQSGDVAAVYRAGNGNPECVHEIMVRILNTMLNQTNSNSIRFLSEILGVHLERILENDPQGGVAQFPEFFQALETHFAAPTTTHQLRVGFLNCVKYICGLAYTSVTKIGGKAIIDLIFAGLEDQADAVAVAAIKCVNALILYGESDDEGETSDSIIPNSVLQQFVYKIIQRLPAMIGRRNFMDAEQALEQLVDIADMNGAVLKPMVKDIHILVTGILSPPDIDDSLKRLTIVLFSYLCENISDIRKRAKKAISEIISQFIFPYCGLFDDTLTPDWLTSEDPHHFDDQNSLLGYAESALDRISTTLGYKVVFPLIKDFVNFAKANPTVQNCFAVANIFTITAEGLARLVTKEDVIFTIDTLLELSNHPHQRVRYSVLSAIGQLSEDYAPTFQTFHEKVMPLLTKMAQDPCTAVAAHSLGALVNFLEHLKKAETYLYKDALEPVITIHLMQSNHLLSNTNSLALVASLSNTLLKNDFADMCKNYIPHILGMFNNVMETLRKSPNMSLNKPRLSYISRILECLSIVAGTLPQLFAPHIDPLLTAIMELFNFSIDDAESSLLKYTLIAVSRIVDIYPETFPKYMDPIITKLNDIFNLKYIEFDNVNEFAATDDDDCSFTISPHVLQLQAIGFDVISGIMRKTPAAFAPYLDAFLTKIQDRNFHTGSISESLKLNSIECICTAFRVAVAAPTIASPPAVHQRAFTMLVAATESNIDDIDVYQSIADSMTEYVTDYCKYVASTKDMASYTETVNKVFSLLENFENQCRKLLETSLQDIEGDDDLDPEETATMVSDTIDDFSDAIATFADVYGTFAEALGDISIDFISPLLMPVIKRWLNYYASTKKSGVSEAQITFLTSAVSVLADIVKYLSPANSKPLVESFVTIIIENTKLNKEWVEINQVCCYTAGLLFEKYEGDPGLSILIPTLLGNATELIGVVKSGELTSKEALAAYDNAITLSARMAQAFPTEIGNMSGGIAQFWASWLDLASTIQTDREEVIASIQLIISAFARNDPNFMGGNLVRALYAFFSLYFGDHHISIVEDQMNANLIEGANTVLTQIAGHGTILADTIAKCSEYVQKTYSLYTSVRQ</sequence>
<dbReference type="Pfam" id="PF02985">
    <property type="entry name" value="HEAT"/>
    <property type="match status" value="1"/>
</dbReference>
<keyword evidence="2" id="KW-0813">Transport</keyword>
<organism evidence="6 7">
    <name type="scientific">Giardia duodenalis assemblage B</name>
    <dbReference type="NCBI Taxonomy" id="1394984"/>
    <lineage>
        <taxon>Eukaryota</taxon>
        <taxon>Metamonada</taxon>
        <taxon>Diplomonadida</taxon>
        <taxon>Hexamitidae</taxon>
        <taxon>Giardiinae</taxon>
        <taxon>Giardia</taxon>
    </lineage>
</organism>
<proteinExistence type="predicted"/>
<dbReference type="AlphaFoldDB" id="A0A132NNN8"/>
<dbReference type="Gene3D" id="1.25.10.10">
    <property type="entry name" value="Leucine-rich Repeat Variant"/>
    <property type="match status" value="1"/>
</dbReference>
<evidence type="ECO:0000256" key="3">
    <source>
        <dbReference type="ARBA" id="ARBA00022490"/>
    </source>
</evidence>